<evidence type="ECO:0000313" key="2">
    <source>
        <dbReference type="Proteomes" id="UP000837857"/>
    </source>
</evidence>
<reference evidence="1" key="1">
    <citation type="submission" date="2022-03" db="EMBL/GenBank/DDBJ databases">
        <authorList>
            <person name="Martin H S."/>
        </authorList>
    </citation>
    <scope>NUCLEOTIDE SEQUENCE</scope>
</reference>
<feature type="non-terminal residue" evidence="1">
    <location>
        <position position="1"/>
    </location>
</feature>
<organism evidence="1 2">
    <name type="scientific">Iphiclides podalirius</name>
    <name type="common">scarce swallowtail</name>
    <dbReference type="NCBI Taxonomy" id="110791"/>
    <lineage>
        <taxon>Eukaryota</taxon>
        <taxon>Metazoa</taxon>
        <taxon>Ecdysozoa</taxon>
        <taxon>Arthropoda</taxon>
        <taxon>Hexapoda</taxon>
        <taxon>Insecta</taxon>
        <taxon>Pterygota</taxon>
        <taxon>Neoptera</taxon>
        <taxon>Endopterygota</taxon>
        <taxon>Lepidoptera</taxon>
        <taxon>Glossata</taxon>
        <taxon>Ditrysia</taxon>
        <taxon>Papilionoidea</taxon>
        <taxon>Papilionidae</taxon>
        <taxon>Papilioninae</taxon>
        <taxon>Iphiclides</taxon>
    </lineage>
</organism>
<evidence type="ECO:0000313" key="1">
    <source>
        <dbReference type="EMBL" id="CAH2037404.1"/>
    </source>
</evidence>
<sequence>MSEEEREKRAYVLLGISVSREPSHDSVLRTRPLAPPRDVRRRLRTLERMLSLNGRASERCYVLHELARLYVDTKQAHKARVYAHKGQAEARSADQRIWLLNLTFLLARCHLLQNNRPEARAALLEGAGLARSFGFADAVAFFDTCVNISAEGEIGSSEALLDKREKEMVNLMQDEDLKSAAKYLFKRMSVIPASRLES</sequence>
<dbReference type="PANTHER" id="PTHR21391">
    <property type="entry name" value="AT04489P-RELATED"/>
    <property type="match status" value="1"/>
</dbReference>
<gene>
    <name evidence="1" type="ORF">IPOD504_LOCUS1154</name>
</gene>
<accession>A0ABN8HQL2</accession>
<proteinExistence type="predicted"/>
<keyword evidence="2" id="KW-1185">Reference proteome</keyword>
<protein>
    <submittedName>
        <fullName evidence="1">Uncharacterized protein</fullName>
    </submittedName>
</protein>
<dbReference type="PANTHER" id="PTHR21391:SF0">
    <property type="entry name" value="AT04489P-RELATED"/>
    <property type="match status" value="1"/>
</dbReference>
<name>A0ABN8HQL2_9NEOP</name>
<dbReference type="Proteomes" id="UP000837857">
    <property type="component" value="Chromosome 10"/>
</dbReference>
<dbReference type="EMBL" id="OW152822">
    <property type="protein sequence ID" value="CAH2037404.1"/>
    <property type="molecule type" value="Genomic_DNA"/>
</dbReference>